<dbReference type="GeneID" id="19404223"/>
<gene>
    <name evidence="1" type="ORF">SETTUDRAFT_37155</name>
</gene>
<accession>R0J0M1</accession>
<dbReference type="RefSeq" id="XP_008021918.1">
    <property type="nucleotide sequence ID" value="XM_008023727.1"/>
</dbReference>
<organism evidence="1 2">
    <name type="scientific">Exserohilum turcicum (strain 28A)</name>
    <name type="common">Northern leaf blight fungus</name>
    <name type="synonym">Setosphaeria turcica</name>
    <dbReference type="NCBI Taxonomy" id="671987"/>
    <lineage>
        <taxon>Eukaryota</taxon>
        <taxon>Fungi</taxon>
        <taxon>Dikarya</taxon>
        <taxon>Ascomycota</taxon>
        <taxon>Pezizomycotina</taxon>
        <taxon>Dothideomycetes</taxon>
        <taxon>Pleosporomycetidae</taxon>
        <taxon>Pleosporales</taxon>
        <taxon>Pleosporineae</taxon>
        <taxon>Pleosporaceae</taxon>
        <taxon>Exserohilum</taxon>
    </lineage>
</organism>
<reference evidence="1 2" key="1">
    <citation type="journal article" date="2012" name="PLoS Pathog.">
        <title>Diverse lifestyles and strategies of plant pathogenesis encoded in the genomes of eighteen Dothideomycetes fungi.</title>
        <authorList>
            <person name="Ohm R.A."/>
            <person name="Feau N."/>
            <person name="Henrissat B."/>
            <person name="Schoch C.L."/>
            <person name="Horwitz B.A."/>
            <person name="Barry K.W."/>
            <person name="Condon B.J."/>
            <person name="Copeland A.C."/>
            <person name="Dhillon B."/>
            <person name="Glaser F."/>
            <person name="Hesse C.N."/>
            <person name="Kosti I."/>
            <person name="LaButti K."/>
            <person name="Lindquist E.A."/>
            <person name="Lucas S."/>
            <person name="Salamov A.A."/>
            <person name="Bradshaw R.E."/>
            <person name="Ciuffetti L."/>
            <person name="Hamelin R.C."/>
            <person name="Kema G.H.J."/>
            <person name="Lawrence C."/>
            <person name="Scott J.A."/>
            <person name="Spatafora J.W."/>
            <person name="Turgeon B.G."/>
            <person name="de Wit P.J.G.M."/>
            <person name="Zhong S."/>
            <person name="Goodwin S.B."/>
            <person name="Grigoriev I.V."/>
        </authorList>
    </citation>
    <scope>NUCLEOTIDE SEQUENCE [LARGE SCALE GENOMIC DNA]</scope>
    <source>
        <strain evidence="2">28A</strain>
    </source>
</reference>
<dbReference type="EMBL" id="KB908493">
    <property type="protein sequence ID" value="EOA90520.1"/>
    <property type="molecule type" value="Genomic_DNA"/>
</dbReference>
<proteinExistence type="predicted"/>
<dbReference type="AlphaFoldDB" id="R0J0M1"/>
<evidence type="ECO:0000313" key="2">
    <source>
        <dbReference type="Proteomes" id="UP000016935"/>
    </source>
</evidence>
<dbReference type="OrthoDB" id="3684848at2759"/>
<dbReference type="HOGENOM" id="CLU_1836385_0_0_1"/>
<name>R0J0M1_EXST2</name>
<reference evidence="1 2" key="2">
    <citation type="journal article" date="2013" name="PLoS Genet.">
        <title>Comparative genome structure, secondary metabolite, and effector coding capacity across Cochliobolus pathogens.</title>
        <authorList>
            <person name="Condon B.J."/>
            <person name="Leng Y."/>
            <person name="Wu D."/>
            <person name="Bushley K.E."/>
            <person name="Ohm R.A."/>
            <person name="Otillar R."/>
            <person name="Martin J."/>
            <person name="Schackwitz W."/>
            <person name="Grimwood J."/>
            <person name="MohdZainudin N."/>
            <person name="Xue C."/>
            <person name="Wang R."/>
            <person name="Manning V.A."/>
            <person name="Dhillon B."/>
            <person name="Tu Z.J."/>
            <person name="Steffenson B.J."/>
            <person name="Salamov A."/>
            <person name="Sun H."/>
            <person name="Lowry S."/>
            <person name="LaButti K."/>
            <person name="Han J."/>
            <person name="Copeland A."/>
            <person name="Lindquist E."/>
            <person name="Barry K."/>
            <person name="Schmutz J."/>
            <person name="Baker S.E."/>
            <person name="Ciuffetti L.M."/>
            <person name="Grigoriev I.V."/>
            <person name="Zhong S."/>
            <person name="Turgeon B.G."/>
        </authorList>
    </citation>
    <scope>NUCLEOTIDE SEQUENCE [LARGE SCALE GENOMIC DNA]</scope>
    <source>
        <strain evidence="2">28A</strain>
    </source>
</reference>
<protein>
    <submittedName>
        <fullName evidence="1">Uncharacterized protein</fullName>
    </submittedName>
</protein>
<dbReference type="Proteomes" id="UP000016935">
    <property type="component" value="Unassembled WGS sequence"/>
</dbReference>
<sequence length="140" mass="15207">MNKRITATPPFHAISTPHAKPTPSLLQTMRAYQDLLKTTYSTRYTAYSSAYAPFTSATAMCASSLHETKQMVASLLRQQQEIVLFQLFLRDLDMFVGGLERLDKGDVGNSGAEDVDVNGVSGGGGGRGRMQVKGIHGVLR</sequence>
<evidence type="ECO:0000313" key="1">
    <source>
        <dbReference type="EMBL" id="EOA90520.1"/>
    </source>
</evidence>
<keyword evidence="2" id="KW-1185">Reference proteome</keyword>